<dbReference type="OrthoDB" id="10266128at2759"/>
<dbReference type="GO" id="GO:0005525">
    <property type="term" value="F:GTP binding"/>
    <property type="evidence" value="ECO:0007669"/>
    <property type="project" value="UniProtKB-KW"/>
</dbReference>
<feature type="domain" description="G" evidence="6">
    <location>
        <begin position="267"/>
        <end position="340"/>
    </location>
</feature>
<keyword evidence="9" id="KW-1185">Reference proteome</keyword>
<feature type="region of interest" description="Disordered" evidence="5">
    <location>
        <begin position="1"/>
        <end position="102"/>
    </location>
</feature>
<evidence type="ECO:0000256" key="1">
    <source>
        <dbReference type="ARBA" id="ARBA00004123"/>
    </source>
</evidence>
<dbReference type="Pfam" id="PF01926">
    <property type="entry name" value="MMR_HSR1"/>
    <property type="match status" value="1"/>
</dbReference>
<dbReference type="InterPro" id="IPR023179">
    <property type="entry name" value="GTP-bd_ortho_bundle_sf"/>
</dbReference>
<keyword evidence="4" id="KW-0539">Nucleus</keyword>
<protein>
    <recommendedName>
        <fullName evidence="10">CP-type G domain-containing protein</fullName>
    </recommendedName>
</protein>
<dbReference type="InterPro" id="IPR006073">
    <property type="entry name" value="GTP-bd"/>
</dbReference>
<evidence type="ECO:0000256" key="4">
    <source>
        <dbReference type="ARBA" id="ARBA00023242"/>
    </source>
</evidence>
<dbReference type="GO" id="GO:0005730">
    <property type="term" value="C:nucleolus"/>
    <property type="evidence" value="ECO:0007669"/>
    <property type="project" value="UniProtKB-ARBA"/>
</dbReference>
<evidence type="ECO:0000313" key="8">
    <source>
        <dbReference type="EMBL" id="KAF9514762.1"/>
    </source>
</evidence>
<dbReference type="SUPFAM" id="SSF52540">
    <property type="entry name" value="P-loop containing nucleoside triphosphate hydrolases"/>
    <property type="match status" value="1"/>
</dbReference>
<proteinExistence type="predicted"/>
<dbReference type="Proteomes" id="UP000886523">
    <property type="component" value="Unassembled WGS sequence"/>
</dbReference>
<keyword evidence="2" id="KW-0547">Nucleotide-binding</keyword>
<sequence>MPRIRKKTSNRASTNDRAKLRHKIAEGRKKNRKLAKKNPQWKSRVPKDPGIPNSMPFKDQVLAEVAAERRRAEEEKQLRKAAKKTVQQATKGDDSESEIDDSKIGMDGVTSLVVQAKTVPTTKTPKVSQPIEAAVVDEPEPLLFDPSIPDLKHALDKADVWLYVLDARDPLTHRSSFIENLGREQGKKLVFLLNKIDLSPQESLRAWLVQLRALHPTFPFRVSSALLRPVDDDAKGKTKVSETDGLGAEALVQHLEQLSSSGVSPVTIAVIGMPNSGKSAVINTICGFSRLATYKPDLLKSSTVTTTLPQPVDFDTPSGSKLRFIDTPGFDLVLPRMGDIEKYTMQAIDSLVRSRGRIEKMKLPELAAKWIVSRAKQEDLMLHYSTPAYLASDPLSFLSGHARTTGRLKKGGVLDITDSARSILRDWRVGKFPYYTSPPGPANVEGLSAEDEKVLGNVRSRKEMRAHPGLIRLSSGTVDSRSVTWMRRCQHQHEM</sequence>
<reference evidence="8" key="1">
    <citation type="journal article" date="2020" name="Nat. Commun.">
        <title>Large-scale genome sequencing of mycorrhizal fungi provides insights into the early evolution of symbiotic traits.</title>
        <authorList>
            <person name="Miyauchi S."/>
            <person name="Kiss E."/>
            <person name="Kuo A."/>
            <person name="Drula E."/>
            <person name="Kohler A."/>
            <person name="Sanchez-Garcia M."/>
            <person name="Morin E."/>
            <person name="Andreopoulos B."/>
            <person name="Barry K.W."/>
            <person name="Bonito G."/>
            <person name="Buee M."/>
            <person name="Carver A."/>
            <person name="Chen C."/>
            <person name="Cichocki N."/>
            <person name="Clum A."/>
            <person name="Culley D."/>
            <person name="Crous P.W."/>
            <person name="Fauchery L."/>
            <person name="Girlanda M."/>
            <person name="Hayes R.D."/>
            <person name="Keri Z."/>
            <person name="LaButti K."/>
            <person name="Lipzen A."/>
            <person name="Lombard V."/>
            <person name="Magnuson J."/>
            <person name="Maillard F."/>
            <person name="Murat C."/>
            <person name="Nolan M."/>
            <person name="Ohm R.A."/>
            <person name="Pangilinan J."/>
            <person name="Pereira M.F."/>
            <person name="Perotto S."/>
            <person name="Peter M."/>
            <person name="Pfister S."/>
            <person name="Riley R."/>
            <person name="Sitrit Y."/>
            <person name="Stielow J.B."/>
            <person name="Szollosi G."/>
            <person name="Zifcakova L."/>
            <person name="Stursova M."/>
            <person name="Spatafora J.W."/>
            <person name="Tedersoo L."/>
            <person name="Vaario L.M."/>
            <person name="Yamada A."/>
            <person name="Yan M."/>
            <person name="Wang P."/>
            <person name="Xu J."/>
            <person name="Bruns T."/>
            <person name="Baldrian P."/>
            <person name="Vilgalys R."/>
            <person name="Dunand C."/>
            <person name="Henrissat B."/>
            <person name="Grigoriev I.V."/>
            <person name="Hibbett D."/>
            <person name="Nagy L.G."/>
            <person name="Martin F.M."/>
        </authorList>
    </citation>
    <scope>NUCLEOTIDE SEQUENCE</scope>
    <source>
        <strain evidence="8">UP504</strain>
    </source>
</reference>
<evidence type="ECO:0000256" key="5">
    <source>
        <dbReference type="SAM" id="MobiDB-lite"/>
    </source>
</evidence>
<dbReference type="InterPro" id="IPR050755">
    <property type="entry name" value="TRAFAC_YlqF/YawG_RiboMat"/>
</dbReference>
<gene>
    <name evidence="8" type="ORF">BS47DRAFT_840607</name>
</gene>
<comment type="caution">
    <text evidence="8">The sequence shown here is derived from an EMBL/GenBank/DDBJ whole genome shotgun (WGS) entry which is preliminary data.</text>
</comment>
<dbReference type="EMBL" id="MU128957">
    <property type="protein sequence ID" value="KAF9514762.1"/>
    <property type="molecule type" value="Genomic_DNA"/>
</dbReference>
<accession>A0A9P6DUZ4</accession>
<evidence type="ECO:0000313" key="9">
    <source>
        <dbReference type="Proteomes" id="UP000886523"/>
    </source>
</evidence>
<dbReference type="InterPro" id="IPR027417">
    <property type="entry name" value="P-loop_NTPase"/>
</dbReference>
<evidence type="ECO:0000256" key="3">
    <source>
        <dbReference type="ARBA" id="ARBA00023134"/>
    </source>
</evidence>
<dbReference type="PANTHER" id="PTHR11089">
    <property type="entry name" value="GTP-BINDING PROTEIN-RELATED"/>
    <property type="match status" value="1"/>
</dbReference>
<feature type="compositionally biased region" description="Basic and acidic residues" evidence="5">
    <location>
        <begin position="66"/>
        <end position="78"/>
    </location>
</feature>
<evidence type="ECO:0000259" key="6">
    <source>
        <dbReference type="Pfam" id="PF01926"/>
    </source>
</evidence>
<dbReference type="Gene3D" id="1.10.1580.10">
    <property type="match status" value="1"/>
</dbReference>
<dbReference type="InterPro" id="IPR014813">
    <property type="entry name" value="Gnl3_N_dom"/>
</dbReference>
<comment type="subcellular location">
    <subcellularLocation>
        <location evidence="1">Nucleus</location>
    </subcellularLocation>
</comment>
<evidence type="ECO:0000259" key="7">
    <source>
        <dbReference type="Pfam" id="PF08701"/>
    </source>
</evidence>
<keyword evidence="3" id="KW-0342">GTP-binding</keyword>
<organism evidence="8 9">
    <name type="scientific">Hydnum rufescens UP504</name>
    <dbReference type="NCBI Taxonomy" id="1448309"/>
    <lineage>
        <taxon>Eukaryota</taxon>
        <taxon>Fungi</taxon>
        <taxon>Dikarya</taxon>
        <taxon>Basidiomycota</taxon>
        <taxon>Agaricomycotina</taxon>
        <taxon>Agaricomycetes</taxon>
        <taxon>Cantharellales</taxon>
        <taxon>Hydnaceae</taxon>
        <taxon>Hydnum</taxon>
    </lineage>
</organism>
<feature type="domain" description="Guanine nucleotide-binding protein-like 3 N-terminal" evidence="7">
    <location>
        <begin position="15"/>
        <end position="88"/>
    </location>
</feature>
<dbReference type="AlphaFoldDB" id="A0A9P6DUZ4"/>
<evidence type="ECO:0000256" key="2">
    <source>
        <dbReference type="ARBA" id="ARBA00022741"/>
    </source>
</evidence>
<dbReference type="PANTHER" id="PTHR11089:SF30">
    <property type="entry name" value="GUANINE NUCLEOTIDE-BINDING PROTEIN-LIKE 3 HOMOLOG"/>
    <property type="match status" value="1"/>
</dbReference>
<evidence type="ECO:0008006" key="10">
    <source>
        <dbReference type="Google" id="ProtNLM"/>
    </source>
</evidence>
<dbReference type="Gene3D" id="3.40.50.300">
    <property type="entry name" value="P-loop containing nucleotide triphosphate hydrolases"/>
    <property type="match status" value="1"/>
</dbReference>
<dbReference type="Pfam" id="PF08701">
    <property type="entry name" value="GN3L_Grn1"/>
    <property type="match status" value="1"/>
</dbReference>
<name>A0A9P6DUZ4_9AGAM</name>
<feature type="compositionally biased region" description="Basic and acidic residues" evidence="5">
    <location>
        <begin position="14"/>
        <end position="28"/>
    </location>
</feature>